<gene>
    <name evidence="1" type="ORF">HRG_01855</name>
</gene>
<reference evidence="1" key="1">
    <citation type="submission" date="2021-09" db="EMBL/GenBank/DDBJ databases">
        <title>A high-quality genome of the endoparasitic fungus Hirsutella rhossiliensis with a comparison of Hirsutella genomes reveals transposable elements contributing to genome size variation.</title>
        <authorList>
            <person name="Lin R."/>
            <person name="Jiao Y."/>
            <person name="Sun X."/>
            <person name="Ling J."/>
            <person name="Xie B."/>
            <person name="Cheng X."/>
        </authorList>
    </citation>
    <scope>NUCLEOTIDE SEQUENCE</scope>
    <source>
        <strain evidence="1">HR02</strain>
    </source>
</reference>
<evidence type="ECO:0000313" key="2">
    <source>
        <dbReference type="Proteomes" id="UP000824596"/>
    </source>
</evidence>
<comment type="caution">
    <text evidence="1">The sequence shown here is derived from an EMBL/GenBank/DDBJ whole genome shotgun (WGS) entry which is preliminary data.</text>
</comment>
<dbReference type="AlphaFoldDB" id="A0A9P8N5Q3"/>
<dbReference type="EMBL" id="JAIZPD010000002">
    <property type="protein sequence ID" value="KAH0966446.1"/>
    <property type="molecule type" value="Genomic_DNA"/>
</dbReference>
<dbReference type="OrthoDB" id="4919657at2759"/>
<dbReference type="GeneID" id="68350984"/>
<dbReference type="RefSeq" id="XP_044723959.1">
    <property type="nucleotide sequence ID" value="XM_044860326.1"/>
</dbReference>
<dbReference type="Proteomes" id="UP000824596">
    <property type="component" value="Unassembled WGS sequence"/>
</dbReference>
<protein>
    <submittedName>
        <fullName evidence="1">Uncharacterized protein</fullName>
    </submittedName>
</protein>
<organism evidence="1 2">
    <name type="scientific">Hirsutella rhossiliensis</name>
    <dbReference type="NCBI Taxonomy" id="111463"/>
    <lineage>
        <taxon>Eukaryota</taxon>
        <taxon>Fungi</taxon>
        <taxon>Dikarya</taxon>
        <taxon>Ascomycota</taxon>
        <taxon>Pezizomycotina</taxon>
        <taxon>Sordariomycetes</taxon>
        <taxon>Hypocreomycetidae</taxon>
        <taxon>Hypocreales</taxon>
        <taxon>Ophiocordycipitaceae</taxon>
        <taxon>Hirsutella</taxon>
    </lineage>
</organism>
<proteinExistence type="predicted"/>
<name>A0A9P8N5Q3_9HYPO</name>
<accession>A0A9P8N5Q3</accession>
<keyword evidence="2" id="KW-1185">Reference proteome</keyword>
<evidence type="ECO:0000313" key="1">
    <source>
        <dbReference type="EMBL" id="KAH0966446.1"/>
    </source>
</evidence>
<sequence length="83" mass="9305">MVAKVVEKMRTIITEVILKKGKNVTENAVYYDLVGQRGDENSAKESVKKYVDGYLDKLQQEALPEATKTFMAKIQKAAGIGRR</sequence>